<name>A0A6C0GGL8_9BACT</name>
<comment type="subcellular location">
    <subcellularLocation>
        <location evidence="1">Membrane</location>
        <topology evidence="1">Multi-pass membrane protein</topology>
    </subcellularLocation>
</comment>
<keyword evidence="2 5" id="KW-0812">Transmembrane</keyword>
<feature type="transmembrane region" description="Helical" evidence="5">
    <location>
        <begin position="67"/>
        <end position="87"/>
    </location>
</feature>
<evidence type="ECO:0000256" key="1">
    <source>
        <dbReference type="ARBA" id="ARBA00004141"/>
    </source>
</evidence>
<reference evidence="6 7" key="1">
    <citation type="submission" date="2020-01" db="EMBL/GenBank/DDBJ databases">
        <authorList>
            <person name="Kim M.K."/>
        </authorList>
    </citation>
    <scope>NUCLEOTIDE SEQUENCE [LARGE SCALE GENOMIC DNA]</scope>
    <source>
        <strain evidence="6 7">172606-1</strain>
    </source>
</reference>
<keyword evidence="3 5" id="KW-1133">Transmembrane helix</keyword>
<evidence type="ECO:0000256" key="5">
    <source>
        <dbReference type="SAM" id="Phobius"/>
    </source>
</evidence>
<evidence type="ECO:0000256" key="2">
    <source>
        <dbReference type="ARBA" id="ARBA00022692"/>
    </source>
</evidence>
<dbReference type="AlphaFoldDB" id="A0A6C0GGL8"/>
<sequence length="164" mass="19546">MNLTNLLQWMKEIEYGKARLYSWLKFIETYMYADWQFLNFLVVLIVINSLLGLYVQYIKHTLSYKLIILWLQKILIYACYLILIHIISHFTIEGEKNQYFGWCNGIANSALIIRESIYILENMGAIRSGLIPKWLLKKLKQYDKEGYVPFGQPDEKRTKLPVRQ</sequence>
<dbReference type="Pfam" id="PF05105">
    <property type="entry name" value="Phage_holin_4_1"/>
    <property type="match status" value="1"/>
</dbReference>
<dbReference type="RefSeq" id="WP_162443069.1">
    <property type="nucleotide sequence ID" value="NZ_CP048222.1"/>
</dbReference>
<dbReference type="KEGG" id="rhoz:GXP67_10390"/>
<dbReference type="Proteomes" id="UP000480178">
    <property type="component" value="Chromosome"/>
</dbReference>
<accession>A0A6C0GGL8</accession>
<feature type="transmembrane region" description="Helical" evidence="5">
    <location>
        <begin position="35"/>
        <end position="55"/>
    </location>
</feature>
<evidence type="ECO:0000313" key="7">
    <source>
        <dbReference type="Proteomes" id="UP000480178"/>
    </source>
</evidence>
<evidence type="ECO:0000256" key="4">
    <source>
        <dbReference type="ARBA" id="ARBA00023136"/>
    </source>
</evidence>
<keyword evidence="7" id="KW-1185">Reference proteome</keyword>
<evidence type="ECO:0000313" key="6">
    <source>
        <dbReference type="EMBL" id="QHT67025.1"/>
    </source>
</evidence>
<dbReference type="InterPro" id="IPR006480">
    <property type="entry name" value="Phage_holin_4_1"/>
</dbReference>
<evidence type="ECO:0000256" key="3">
    <source>
        <dbReference type="ARBA" id="ARBA00022989"/>
    </source>
</evidence>
<organism evidence="6 7">
    <name type="scientific">Rhodocytophaga rosea</name>
    <dbReference type="NCBI Taxonomy" id="2704465"/>
    <lineage>
        <taxon>Bacteria</taxon>
        <taxon>Pseudomonadati</taxon>
        <taxon>Bacteroidota</taxon>
        <taxon>Cytophagia</taxon>
        <taxon>Cytophagales</taxon>
        <taxon>Rhodocytophagaceae</taxon>
        <taxon>Rhodocytophaga</taxon>
    </lineage>
</organism>
<gene>
    <name evidence="6" type="ORF">GXP67_10390</name>
</gene>
<dbReference type="GO" id="GO:0016020">
    <property type="term" value="C:membrane"/>
    <property type="evidence" value="ECO:0007669"/>
    <property type="project" value="UniProtKB-SubCell"/>
</dbReference>
<dbReference type="EMBL" id="CP048222">
    <property type="protein sequence ID" value="QHT67025.1"/>
    <property type="molecule type" value="Genomic_DNA"/>
</dbReference>
<protein>
    <submittedName>
        <fullName evidence="6">Phage holin family protein</fullName>
    </submittedName>
</protein>
<keyword evidence="4 5" id="KW-0472">Membrane</keyword>
<proteinExistence type="predicted"/>